<dbReference type="InterPro" id="IPR029044">
    <property type="entry name" value="Nucleotide-diphossugar_trans"/>
</dbReference>
<dbReference type="EMBL" id="BARV01033107">
    <property type="protein sequence ID" value="GAI41623.1"/>
    <property type="molecule type" value="Genomic_DNA"/>
</dbReference>
<reference evidence="3" key="1">
    <citation type="journal article" date="2014" name="Front. Microbiol.">
        <title>High frequency of phylogenetically diverse reductive dehalogenase-homologous genes in deep subseafloor sedimentary metagenomes.</title>
        <authorList>
            <person name="Kawai M."/>
            <person name="Futagami T."/>
            <person name="Toyoda A."/>
            <person name="Takaki Y."/>
            <person name="Nishi S."/>
            <person name="Hori S."/>
            <person name="Arai W."/>
            <person name="Tsubouchi T."/>
            <person name="Morono Y."/>
            <person name="Uchiyama I."/>
            <person name="Ito T."/>
            <person name="Fujiyama A."/>
            <person name="Inagaki F."/>
            <person name="Takami H."/>
        </authorList>
    </citation>
    <scope>NUCLEOTIDE SEQUENCE</scope>
    <source>
        <strain evidence="3">Expedition CK06-06</strain>
    </source>
</reference>
<dbReference type="GO" id="GO:0003983">
    <property type="term" value="F:UTP:glucose-1-phosphate uridylyltransferase activity"/>
    <property type="evidence" value="ECO:0007669"/>
    <property type="project" value="InterPro"/>
</dbReference>
<dbReference type="PANTHER" id="PTHR43197:SF1">
    <property type="entry name" value="UTP--GLUCOSE-1-PHOSPHATE URIDYLYLTRANSFERASE"/>
    <property type="match status" value="1"/>
</dbReference>
<dbReference type="AlphaFoldDB" id="X1NDC7"/>
<dbReference type="InterPro" id="IPR005771">
    <property type="entry name" value="GalU_uridylyltTrfase_bac/arc"/>
</dbReference>
<gene>
    <name evidence="3" type="ORF">S06H3_52100</name>
</gene>
<accession>X1NDC7</accession>
<comment type="caution">
    <text evidence="3">The sequence shown here is derived from an EMBL/GenBank/DDBJ whole genome shotgun (WGS) entry which is preliminary data.</text>
</comment>
<evidence type="ECO:0000313" key="3">
    <source>
        <dbReference type="EMBL" id="GAI41623.1"/>
    </source>
</evidence>
<organism evidence="3">
    <name type="scientific">marine sediment metagenome</name>
    <dbReference type="NCBI Taxonomy" id="412755"/>
    <lineage>
        <taxon>unclassified sequences</taxon>
        <taxon>metagenomes</taxon>
        <taxon>ecological metagenomes</taxon>
    </lineage>
</organism>
<keyword evidence="1" id="KW-0808">Transferase</keyword>
<dbReference type="PANTHER" id="PTHR43197">
    <property type="entry name" value="UTP--GLUCOSE-1-PHOSPHATE URIDYLYLTRANSFERASE"/>
    <property type="match status" value="1"/>
</dbReference>
<dbReference type="GO" id="GO:0006011">
    <property type="term" value="P:UDP-alpha-D-glucose metabolic process"/>
    <property type="evidence" value="ECO:0007669"/>
    <property type="project" value="InterPro"/>
</dbReference>
<dbReference type="SUPFAM" id="SSF53448">
    <property type="entry name" value="Nucleotide-diphospho-sugar transferases"/>
    <property type="match status" value="1"/>
</dbReference>
<keyword evidence="2" id="KW-0548">Nucleotidyltransferase</keyword>
<sequence length="77" mass="8678">VEKPEQDEAPSDLAICSRYILKPTIFSLIEKTKPGKKGEIQLTDAMRYLAKKESCWLGRSRVNDMISATKLILSLPI</sequence>
<evidence type="ECO:0000256" key="2">
    <source>
        <dbReference type="ARBA" id="ARBA00022695"/>
    </source>
</evidence>
<evidence type="ECO:0000256" key="1">
    <source>
        <dbReference type="ARBA" id="ARBA00022679"/>
    </source>
</evidence>
<protein>
    <recommendedName>
        <fullName evidence="4">UTP--glucose-1-phosphate uridylyltransferase</fullName>
    </recommendedName>
</protein>
<name>X1NDC7_9ZZZZ</name>
<dbReference type="Gene3D" id="3.90.550.10">
    <property type="entry name" value="Spore Coat Polysaccharide Biosynthesis Protein SpsA, Chain A"/>
    <property type="match status" value="1"/>
</dbReference>
<proteinExistence type="predicted"/>
<feature type="non-terminal residue" evidence="3">
    <location>
        <position position="1"/>
    </location>
</feature>
<evidence type="ECO:0008006" key="4">
    <source>
        <dbReference type="Google" id="ProtNLM"/>
    </source>
</evidence>